<evidence type="ECO:0000313" key="2">
    <source>
        <dbReference type="Proteomes" id="UP000242457"/>
    </source>
</evidence>
<accession>A0A2A3EUH7</accession>
<reference evidence="1 2" key="1">
    <citation type="submission" date="2014-07" db="EMBL/GenBank/DDBJ databases">
        <title>Genomic and transcriptomic analysis on Apis cerana provide comprehensive insights into honey bee biology.</title>
        <authorList>
            <person name="Diao Q."/>
            <person name="Sun L."/>
            <person name="Zheng H."/>
            <person name="Zheng H."/>
            <person name="Xu S."/>
            <person name="Wang S."/>
            <person name="Zeng Z."/>
            <person name="Hu F."/>
            <person name="Su S."/>
            <person name="Wu J."/>
        </authorList>
    </citation>
    <scope>NUCLEOTIDE SEQUENCE [LARGE SCALE GENOMIC DNA]</scope>
    <source>
        <tissue evidence="1">Pupae without intestine</tissue>
    </source>
</reference>
<dbReference type="EMBL" id="KZ288185">
    <property type="protein sequence ID" value="PBC34932.1"/>
    <property type="molecule type" value="Genomic_DNA"/>
</dbReference>
<keyword evidence="2" id="KW-1185">Reference proteome</keyword>
<sequence length="291" mass="34424">MSCKQTESELTHETNCNEFPKKFLRTLPRTFKCLVDTSINVENDKPRDLIRLLGEILQITDYATNMASFWFLDTLALYMLRYKEELDEYYMAVLISWLAGEIKLLRVGNKISQQNRIPYWEEIVYEMKEEMEENESMKRSLQDCISQEETKFLSNIDPVLVLNIIIDSTYDMYANELRYALVYSVFVEPIEVQTYTLPFTFRHPRLMKPAEYRITPFNIQLQKLLRKNDLLQKLKKVEKNKKAKVHEVPPTPPPSLDDEMQLKCNRLFILPLIEANEASSYFETNTHNAQH</sequence>
<dbReference type="AlphaFoldDB" id="A0A2A3EUH7"/>
<evidence type="ECO:0000313" key="1">
    <source>
        <dbReference type="EMBL" id="PBC34932.1"/>
    </source>
</evidence>
<gene>
    <name evidence="1" type="ORF">APICC_00026</name>
</gene>
<protein>
    <submittedName>
        <fullName evidence="1">Uncharacterized protein</fullName>
    </submittedName>
</protein>
<name>A0A2A3EUH7_APICC</name>
<dbReference type="OrthoDB" id="7700790at2759"/>
<proteinExistence type="predicted"/>
<organism evidence="1 2">
    <name type="scientific">Apis cerana cerana</name>
    <name type="common">Oriental honeybee</name>
    <dbReference type="NCBI Taxonomy" id="94128"/>
    <lineage>
        <taxon>Eukaryota</taxon>
        <taxon>Metazoa</taxon>
        <taxon>Ecdysozoa</taxon>
        <taxon>Arthropoda</taxon>
        <taxon>Hexapoda</taxon>
        <taxon>Insecta</taxon>
        <taxon>Pterygota</taxon>
        <taxon>Neoptera</taxon>
        <taxon>Endopterygota</taxon>
        <taxon>Hymenoptera</taxon>
        <taxon>Apocrita</taxon>
        <taxon>Aculeata</taxon>
        <taxon>Apoidea</taxon>
        <taxon>Anthophila</taxon>
        <taxon>Apidae</taxon>
        <taxon>Apis</taxon>
    </lineage>
</organism>
<dbReference type="Proteomes" id="UP000242457">
    <property type="component" value="Unassembled WGS sequence"/>
</dbReference>